<dbReference type="KEGG" id="nft:FBF37_01055"/>
<dbReference type="Gene3D" id="3.90.1720.10">
    <property type="entry name" value="endopeptidase domain like (from Nostoc punctiforme)"/>
    <property type="match status" value="1"/>
</dbReference>
<feature type="signal peptide" evidence="2">
    <location>
        <begin position="1"/>
        <end position="29"/>
    </location>
</feature>
<gene>
    <name evidence="4" type="ORF">FBF37_01055</name>
</gene>
<dbReference type="Pfam" id="PF05257">
    <property type="entry name" value="CHAP"/>
    <property type="match status" value="1"/>
</dbReference>
<dbReference type="EMBL" id="CP040004">
    <property type="protein sequence ID" value="QCT42061.1"/>
    <property type="molecule type" value="Genomic_DNA"/>
</dbReference>
<dbReference type="InterPro" id="IPR038765">
    <property type="entry name" value="Papain-like_cys_pep_sf"/>
</dbReference>
<evidence type="ECO:0000259" key="3">
    <source>
        <dbReference type="PROSITE" id="PS50911"/>
    </source>
</evidence>
<name>A0A4P9A2Q2_9BACT</name>
<feature type="chain" id="PRO_5020495544" evidence="2">
    <location>
        <begin position="30"/>
        <end position="377"/>
    </location>
</feature>
<dbReference type="AlphaFoldDB" id="A0A4P9A2Q2"/>
<evidence type="ECO:0000256" key="2">
    <source>
        <dbReference type="SAM" id="SignalP"/>
    </source>
</evidence>
<dbReference type="PROSITE" id="PS50911">
    <property type="entry name" value="CHAP"/>
    <property type="match status" value="1"/>
</dbReference>
<evidence type="ECO:0000313" key="5">
    <source>
        <dbReference type="Proteomes" id="UP000310639"/>
    </source>
</evidence>
<dbReference type="Gene3D" id="6.10.250.3150">
    <property type="match status" value="1"/>
</dbReference>
<keyword evidence="5" id="KW-1185">Reference proteome</keyword>
<keyword evidence="1" id="KW-0175">Coiled coil</keyword>
<dbReference type="SUPFAM" id="SSF54001">
    <property type="entry name" value="Cysteine proteinases"/>
    <property type="match status" value="1"/>
</dbReference>
<proteinExistence type="predicted"/>
<feature type="domain" description="Peptidase C51" evidence="3">
    <location>
        <begin position="254"/>
        <end position="376"/>
    </location>
</feature>
<evidence type="ECO:0000313" key="4">
    <source>
        <dbReference type="EMBL" id="QCT42061.1"/>
    </source>
</evidence>
<dbReference type="Proteomes" id="UP000310639">
    <property type="component" value="Chromosome"/>
</dbReference>
<keyword evidence="2" id="KW-0732">Signal</keyword>
<dbReference type="RefSeq" id="WP_138078646.1">
    <property type="nucleotide sequence ID" value="NZ_CP040004.1"/>
</dbReference>
<evidence type="ECO:0000256" key="1">
    <source>
        <dbReference type="SAM" id="Coils"/>
    </source>
</evidence>
<feature type="coiled-coil region" evidence="1">
    <location>
        <begin position="152"/>
        <end position="197"/>
    </location>
</feature>
<sequence>MKQRSTTPVSHKQATKVALVVMAAVVAGAGIFQTAGTVFARDYEAEIKAKQQEANNYNSQAARLGEMAATLEEELNRLTAQVNALQSQIIESQNKIDSLKEEIKNNEAAINRNRKTMGQILSDMYVDDQISPLEMLASSENIGDFIDKQEQRSSLQGSLNDKIKEIKRLQKKLQDNKAAVERTLKDQETQKAQMAAKQAEQAKLVNDTKNDQAAYSSLASQRNGEIAKLREQQAAENLRSLPRGSVPSGTPGGGGYPGVWANAPLDAYVDPWGLYTRQCVSYVAWKVHSTGRYVPHFGGAGNANQWPSTTSRHGIPNGSTPRAGAAAVMMGGSYGHVMYVESVNGDGTITVSDYNLGWDGLYRNYKRSSSGLVYIYF</sequence>
<dbReference type="InterPro" id="IPR007921">
    <property type="entry name" value="CHAP_dom"/>
</dbReference>
<accession>A0A4P9A2Q2</accession>
<feature type="coiled-coil region" evidence="1">
    <location>
        <begin position="40"/>
        <end position="116"/>
    </location>
</feature>
<protein>
    <submittedName>
        <fullName evidence="4">CHAP domain-containing protein</fullName>
    </submittedName>
</protein>
<organism evidence="4 5">
    <name type="scientific">Candidatus Nanosynbacter featherlites</name>
    <dbReference type="NCBI Taxonomy" id="2572088"/>
    <lineage>
        <taxon>Bacteria</taxon>
        <taxon>Candidatus Saccharimonadota</taxon>
        <taxon>Candidatus Saccharimonadia</taxon>
        <taxon>Candidatus Nanosynbacterales</taxon>
        <taxon>Candidatus Nanosynbacteraceae</taxon>
        <taxon>Candidatus Nanosynbacter</taxon>
    </lineage>
</organism>
<reference evidence="4 5" key="1">
    <citation type="submission" date="2019-04" db="EMBL/GenBank/DDBJ databases">
        <title>Saccharibacteria TM7 genomes.</title>
        <authorList>
            <person name="Bor B."/>
            <person name="He X."/>
            <person name="Chen T."/>
            <person name="Dewhirst F.E."/>
        </authorList>
    </citation>
    <scope>NUCLEOTIDE SEQUENCE [LARGE SCALE GENOMIC DNA]</scope>
    <source>
        <strain evidence="4 5">BB001</strain>
    </source>
</reference>
<dbReference type="OrthoDB" id="2389353at2"/>